<accession>A0A8H4JQ14</accession>
<evidence type="ECO:0000313" key="2">
    <source>
        <dbReference type="Proteomes" id="UP000536711"/>
    </source>
</evidence>
<keyword evidence="2" id="KW-1185">Reference proteome</keyword>
<gene>
    <name evidence="1" type="ORF">FACUT_6642</name>
</gene>
<organism evidence="1 2">
    <name type="scientific">Fusarium acutatum</name>
    <dbReference type="NCBI Taxonomy" id="78861"/>
    <lineage>
        <taxon>Eukaryota</taxon>
        <taxon>Fungi</taxon>
        <taxon>Dikarya</taxon>
        <taxon>Ascomycota</taxon>
        <taxon>Pezizomycotina</taxon>
        <taxon>Sordariomycetes</taxon>
        <taxon>Hypocreomycetidae</taxon>
        <taxon>Hypocreales</taxon>
        <taxon>Nectriaceae</taxon>
        <taxon>Fusarium</taxon>
        <taxon>Fusarium fujikuroi species complex</taxon>
    </lineage>
</organism>
<dbReference type="AlphaFoldDB" id="A0A8H4JQ14"/>
<dbReference type="Proteomes" id="UP000536711">
    <property type="component" value="Unassembled WGS sequence"/>
</dbReference>
<proteinExistence type="predicted"/>
<comment type="caution">
    <text evidence="1">The sequence shown here is derived from an EMBL/GenBank/DDBJ whole genome shotgun (WGS) entry which is preliminary data.</text>
</comment>
<protein>
    <submittedName>
        <fullName evidence="1">Uncharacterized protein</fullName>
    </submittedName>
</protein>
<name>A0A8H4JQ14_9HYPO</name>
<sequence>MRTTNIKYLTLVVGECFEKDDDEILDEHYLKNTPQSGYIVRLVKDENKRVRSFTLKNKQNGLCELKPLSSMSRHFKKCMFYSEFVVGERQSTRKIRRAHIRDTITELLKRIVEDLE</sequence>
<dbReference type="OrthoDB" id="5073709at2759"/>
<dbReference type="EMBL" id="JAADJF010000156">
    <property type="protein sequence ID" value="KAF4436250.1"/>
    <property type="molecule type" value="Genomic_DNA"/>
</dbReference>
<evidence type="ECO:0000313" key="1">
    <source>
        <dbReference type="EMBL" id="KAF4436250.1"/>
    </source>
</evidence>
<reference evidence="1 2" key="1">
    <citation type="submission" date="2020-01" db="EMBL/GenBank/DDBJ databases">
        <title>Identification and distribution of gene clusters putatively required for synthesis of sphingolipid metabolism inhibitors in phylogenetically diverse species of the filamentous fungus Fusarium.</title>
        <authorList>
            <person name="Kim H.-S."/>
            <person name="Busman M."/>
            <person name="Brown D.W."/>
            <person name="Divon H."/>
            <person name="Uhlig S."/>
            <person name="Proctor R.H."/>
        </authorList>
    </citation>
    <scope>NUCLEOTIDE SEQUENCE [LARGE SCALE GENOMIC DNA]</scope>
    <source>
        <strain evidence="1 2">NRRL 13308</strain>
    </source>
</reference>